<evidence type="ECO:0000313" key="3">
    <source>
        <dbReference type="EMBL" id="EQD74408.1"/>
    </source>
</evidence>
<accession>T1C0P2</accession>
<dbReference type="InterPro" id="IPR025188">
    <property type="entry name" value="DUF4113"/>
</dbReference>
<name>T1C0P2_9ZZZZ</name>
<comment type="caution">
    <text evidence="3">The sequence shown here is derived from an EMBL/GenBank/DDBJ whole genome shotgun (WGS) entry which is preliminary data.</text>
</comment>
<sequence length="81" mass="8733">MLLELGDRCVEQEQLFGEPLAASGPARSVLMATLDHVNAKWGKGTLGIGSAGQSPRRWAMKRGTMTPAYTTCWDDLAIVQA</sequence>
<dbReference type="AlphaFoldDB" id="T1C0P2"/>
<gene>
    <name evidence="2" type="ORF">B1A_09195</name>
    <name evidence="3" type="ORF">B1B_02688</name>
</gene>
<dbReference type="EMBL" id="AUZY01001612">
    <property type="protein sequence ID" value="EQD74408.1"/>
    <property type="molecule type" value="Genomic_DNA"/>
</dbReference>
<dbReference type="Pfam" id="PF13438">
    <property type="entry name" value="DUF4113"/>
    <property type="match status" value="1"/>
</dbReference>
<reference evidence="3" key="1">
    <citation type="submission" date="2013-08" db="EMBL/GenBank/DDBJ databases">
        <authorList>
            <person name="Mendez C."/>
            <person name="Richter M."/>
            <person name="Ferrer M."/>
            <person name="Sanchez J."/>
        </authorList>
    </citation>
    <scope>NUCLEOTIDE SEQUENCE</scope>
</reference>
<organism evidence="3">
    <name type="scientific">mine drainage metagenome</name>
    <dbReference type="NCBI Taxonomy" id="410659"/>
    <lineage>
        <taxon>unclassified sequences</taxon>
        <taxon>metagenomes</taxon>
        <taxon>ecological metagenomes</taxon>
    </lineage>
</organism>
<evidence type="ECO:0000259" key="1">
    <source>
        <dbReference type="Pfam" id="PF13438"/>
    </source>
</evidence>
<keyword evidence="3" id="KW-0548">Nucleotidyltransferase</keyword>
<keyword evidence="3" id="KW-0239">DNA-directed DNA polymerase</keyword>
<reference evidence="3" key="2">
    <citation type="journal article" date="2014" name="ISME J.">
        <title>Microbial stratification in low pH oxic and suboxic macroscopic growths along an acid mine drainage.</title>
        <authorList>
            <person name="Mendez-Garcia C."/>
            <person name="Mesa V."/>
            <person name="Sprenger R.R."/>
            <person name="Richter M."/>
            <person name="Diez M.S."/>
            <person name="Solano J."/>
            <person name="Bargiela R."/>
            <person name="Golyshina O.V."/>
            <person name="Manteca A."/>
            <person name="Ramos J.L."/>
            <person name="Gallego J.R."/>
            <person name="Llorente I."/>
            <person name="Martins Dos Santos V.A."/>
            <person name="Jensen O.N."/>
            <person name="Pelaez A.I."/>
            <person name="Sanchez J."/>
            <person name="Ferrer M."/>
        </authorList>
    </citation>
    <scope>NUCLEOTIDE SEQUENCE</scope>
</reference>
<dbReference type="EMBL" id="AUZX01006548">
    <property type="protein sequence ID" value="EQD63303.1"/>
    <property type="molecule type" value="Genomic_DNA"/>
</dbReference>
<keyword evidence="3" id="KW-0808">Transferase</keyword>
<dbReference type="GO" id="GO:0003887">
    <property type="term" value="F:DNA-directed DNA polymerase activity"/>
    <property type="evidence" value="ECO:0007669"/>
    <property type="project" value="UniProtKB-KW"/>
</dbReference>
<proteinExistence type="predicted"/>
<evidence type="ECO:0000313" key="2">
    <source>
        <dbReference type="EMBL" id="EQD63303.1"/>
    </source>
</evidence>
<protein>
    <submittedName>
        <fullName evidence="2">DNA polymerase V subunit UmuC</fullName>
    </submittedName>
    <submittedName>
        <fullName evidence="3">DNA-directed DNA polymerase</fullName>
    </submittedName>
</protein>
<feature type="domain" description="DUF4113" evidence="1">
    <location>
        <begin position="30"/>
        <end position="79"/>
    </location>
</feature>